<keyword evidence="3 5" id="KW-0863">Zinc-finger</keyword>
<dbReference type="PANTHER" id="PTHR31669:SF302">
    <property type="entry name" value="PROTEIN FAR1-RELATED SEQUENCE"/>
    <property type="match status" value="1"/>
</dbReference>
<reference evidence="8 9" key="1">
    <citation type="submission" date="2018-04" db="EMBL/GenBank/DDBJ databases">
        <authorList>
            <person name="Vogel A."/>
        </authorList>
    </citation>
    <scope>NUCLEOTIDE SEQUENCE [LARGE SCALE GENOMIC DNA]</scope>
</reference>
<dbReference type="SMART" id="SM00575">
    <property type="entry name" value="ZnF_PMZ"/>
    <property type="match status" value="1"/>
</dbReference>
<dbReference type="InterPro" id="IPR004330">
    <property type="entry name" value="FAR1_DNA_bnd_dom"/>
</dbReference>
<dbReference type="Pfam" id="PF04434">
    <property type="entry name" value="SWIM"/>
    <property type="match status" value="1"/>
</dbReference>
<dbReference type="InterPro" id="IPR006564">
    <property type="entry name" value="Znf_PMZ"/>
</dbReference>
<dbReference type="InterPro" id="IPR007527">
    <property type="entry name" value="Znf_SWIM"/>
</dbReference>
<keyword evidence="9" id="KW-1185">Reference proteome</keyword>
<sequence>MEQSATSINSDLHLVQETYAVELPELRTPITVLGLGASSSTPTKVINEEPQSTPTRNTPVVGMTFDSVEAFEELYKAYNSSNGFYARKRTSRGDKYLRWVCRKAGFNSVKCKQVDVDGKKRRKTASVRVGCQHAISLKFEPKIGKWIILSFTPEHNHNIVTPNKAHFMPNGEVVDESDQLMIEMFKDHGTTIGKVAMFGKGCLSQRNCYNHMKDKILDIDDAQGVLEYCTHQSELDPGFFYRVQIDDEGKMSNFFWVDARSRMAYKVFGDATVFETLYHTYKCEMLLALFIGVDNHKRNILFGCALIMDKQQETFEWLFRTWLKAMEEKEPVSMITNQDSVVCNAVKVVFPNVRHRLCIWHILKNFPENLPVVDNKYKEFKKELKVLIQTSLSRAHFDEQWLEMINKYGLQGNEWLQNLFHIREEWVPVYTVDTFFAGMQASQLAKTVNSLFSSKMNWGSSLLEFIQEYDILMEHLYEMMRHEDYESRHKNRSCDRNSFLEEHAAEVYTRNMYREFYSELVQVDRYKYVKVKDYVGPGEEYIVRHVTNPKECYVVDIDMQSLDEGIVNTVSCSCGLFLWNGILCRHILKLFNCKNVLRIPEAYILHRWCKDASQPLDVFIYLNADEKSKFMKRVLNLNHCAEKIASLACRDDVTYHFATTIYQDGIQKIESFIHARENDLDGDGAEASGVSSNPTLPEPEKTRCSLQVLLNPNVSKTKGRKEKNKWWKSSLHEVAMSGQRKCGICQDAGHNATTCKKRKAEDSTPLDQMREENVLVTNIGSADS</sequence>
<comment type="function">
    <text evidence="6">Putative transcription activator involved in regulating light control of development.</text>
</comment>
<dbReference type="OrthoDB" id="1647550at2759"/>
<name>A0A484MEU2_9ASTE</name>
<evidence type="ECO:0000256" key="5">
    <source>
        <dbReference type="PROSITE-ProRule" id="PRU00325"/>
    </source>
</evidence>
<accession>A0A484MEU2</accession>
<feature type="domain" description="SWIM-type" evidence="7">
    <location>
        <begin position="553"/>
        <end position="595"/>
    </location>
</feature>
<keyword evidence="2 6" id="KW-0479">Metal-binding</keyword>
<dbReference type="Pfam" id="PF03101">
    <property type="entry name" value="FAR1"/>
    <property type="match status" value="1"/>
</dbReference>
<dbReference type="InterPro" id="IPR031052">
    <property type="entry name" value="FHY3/FAR1"/>
</dbReference>
<evidence type="ECO:0000313" key="9">
    <source>
        <dbReference type="Proteomes" id="UP000595140"/>
    </source>
</evidence>
<dbReference type="GO" id="GO:0006355">
    <property type="term" value="P:regulation of DNA-templated transcription"/>
    <property type="evidence" value="ECO:0007669"/>
    <property type="project" value="UniProtKB-UniRule"/>
</dbReference>
<proteinExistence type="inferred from homology"/>
<dbReference type="AlphaFoldDB" id="A0A484MEU2"/>
<evidence type="ECO:0000313" key="8">
    <source>
        <dbReference type="EMBL" id="VFQ87029.1"/>
    </source>
</evidence>
<keyword evidence="6" id="KW-0539">Nucleus</keyword>
<evidence type="ECO:0000256" key="4">
    <source>
        <dbReference type="ARBA" id="ARBA00022833"/>
    </source>
</evidence>
<dbReference type="EMBL" id="OOIL02003333">
    <property type="protein sequence ID" value="VFQ87029.1"/>
    <property type="molecule type" value="Genomic_DNA"/>
</dbReference>
<gene>
    <name evidence="8" type="ORF">CCAM_LOCUS28805</name>
</gene>
<protein>
    <recommendedName>
        <fullName evidence="6">Protein FAR1-RELATED SEQUENCE</fullName>
    </recommendedName>
</protein>
<evidence type="ECO:0000256" key="1">
    <source>
        <dbReference type="ARBA" id="ARBA00005889"/>
    </source>
</evidence>
<dbReference type="Pfam" id="PF10551">
    <property type="entry name" value="MULE"/>
    <property type="match status" value="1"/>
</dbReference>
<organism evidence="8 9">
    <name type="scientific">Cuscuta campestris</name>
    <dbReference type="NCBI Taxonomy" id="132261"/>
    <lineage>
        <taxon>Eukaryota</taxon>
        <taxon>Viridiplantae</taxon>
        <taxon>Streptophyta</taxon>
        <taxon>Embryophyta</taxon>
        <taxon>Tracheophyta</taxon>
        <taxon>Spermatophyta</taxon>
        <taxon>Magnoliopsida</taxon>
        <taxon>eudicotyledons</taxon>
        <taxon>Gunneridae</taxon>
        <taxon>Pentapetalae</taxon>
        <taxon>asterids</taxon>
        <taxon>lamiids</taxon>
        <taxon>Solanales</taxon>
        <taxon>Convolvulaceae</taxon>
        <taxon>Cuscuteae</taxon>
        <taxon>Cuscuta</taxon>
        <taxon>Cuscuta subgen. Grammica</taxon>
        <taxon>Cuscuta sect. Cleistogrammica</taxon>
    </lineage>
</organism>
<dbReference type="PANTHER" id="PTHR31669">
    <property type="entry name" value="PROTEIN FAR1-RELATED SEQUENCE 10-RELATED"/>
    <property type="match status" value="1"/>
</dbReference>
<keyword evidence="4 6" id="KW-0862">Zinc</keyword>
<comment type="subcellular location">
    <subcellularLocation>
        <location evidence="6">Nucleus</location>
    </subcellularLocation>
</comment>
<dbReference type="GO" id="GO:0008270">
    <property type="term" value="F:zinc ion binding"/>
    <property type="evidence" value="ECO:0007669"/>
    <property type="project" value="UniProtKB-UniRule"/>
</dbReference>
<dbReference type="InterPro" id="IPR018289">
    <property type="entry name" value="MULE_transposase_dom"/>
</dbReference>
<dbReference type="Proteomes" id="UP000595140">
    <property type="component" value="Unassembled WGS sequence"/>
</dbReference>
<comment type="similarity">
    <text evidence="1 6">Belongs to the FHY3/FAR1 family.</text>
</comment>
<evidence type="ECO:0000259" key="7">
    <source>
        <dbReference type="PROSITE" id="PS50966"/>
    </source>
</evidence>
<evidence type="ECO:0000256" key="3">
    <source>
        <dbReference type="ARBA" id="ARBA00022771"/>
    </source>
</evidence>
<dbReference type="GO" id="GO:0005634">
    <property type="term" value="C:nucleus"/>
    <property type="evidence" value="ECO:0007669"/>
    <property type="project" value="UniProtKB-SubCell"/>
</dbReference>
<dbReference type="PROSITE" id="PS50966">
    <property type="entry name" value="ZF_SWIM"/>
    <property type="match status" value="1"/>
</dbReference>
<evidence type="ECO:0000256" key="6">
    <source>
        <dbReference type="RuleBase" id="RU367018"/>
    </source>
</evidence>
<evidence type="ECO:0000256" key="2">
    <source>
        <dbReference type="ARBA" id="ARBA00022723"/>
    </source>
</evidence>